<dbReference type="RefSeq" id="WP_135281303.1">
    <property type="nucleotide sequence ID" value="NZ_SRIO01000005.1"/>
</dbReference>
<name>A0A4Z0FB30_9GAMM</name>
<gene>
    <name evidence="19" type="ORF">E4680_04995</name>
</gene>
<dbReference type="InterPro" id="IPR047127">
    <property type="entry name" value="MutT-like"/>
</dbReference>
<dbReference type="InterPro" id="IPR022998">
    <property type="entry name" value="ThiamineP_synth_TenI"/>
</dbReference>
<dbReference type="GO" id="GO:0006281">
    <property type="term" value="P:DNA repair"/>
    <property type="evidence" value="ECO:0007669"/>
    <property type="project" value="UniProtKB-KW"/>
</dbReference>
<evidence type="ECO:0000256" key="16">
    <source>
        <dbReference type="ARBA" id="ARBA00042798"/>
    </source>
</evidence>
<evidence type="ECO:0000256" key="9">
    <source>
        <dbReference type="ARBA" id="ARBA00023204"/>
    </source>
</evidence>
<dbReference type="CDD" id="cd03425">
    <property type="entry name" value="NUDIX_MutT_NudA_like"/>
    <property type="match status" value="1"/>
</dbReference>
<dbReference type="GO" id="GO:0044715">
    <property type="term" value="F:8-oxo-dGDP phosphatase activity"/>
    <property type="evidence" value="ECO:0007669"/>
    <property type="project" value="TreeGrafter"/>
</dbReference>
<evidence type="ECO:0000313" key="20">
    <source>
        <dbReference type="Proteomes" id="UP000297890"/>
    </source>
</evidence>
<protein>
    <recommendedName>
        <fullName evidence="13">8-oxo-dGTP diphosphatase</fullName>
        <ecNumber evidence="12">3.6.1.55</ecNumber>
    </recommendedName>
    <alternativeName>
        <fullName evidence="16">7,8-dihydro-8-oxoguanine-triphosphatase</fullName>
    </alternativeName>
    <alternativeName>
        <fullName evidence="15">Mutator protein MutT</fullName>
    </alternativeName>
    <alternativeName>
        <fullName evidence="14">dGTP pyrophosphohydrolase</fullName>
    </alternativeName>
</protein>
<comment type="caution">
    <text evidence="19">The sequence shown here is derived from an EMBL/GenBank/DDBJ whole genome shotgun (WGS) entry which is preliminary data.</text>
</comment>
<comment type="catalytic activity">
    <reaction evidence="10">
        <text>8-oxo-dGTP + H2O = 8-oxo-dGMP + diphosphate + H(+)</text>
        <dbReference type="Rhea" id="RHEA:31575"/>
        <dbReference type="ChEBI" id="CHEBI:15377"/>
        <dbReference type="ChEBI" id="CHEBI:15378"/>
        <dbReference type="ChEBI" id="CHEBI:33019"/>
        <dbReference type="ChEBI" id="CHEBI:63224"/>
        <dbReference type="ChEBI" id="CHEBI:77896"/>
        <dbReference type="EC" id="3.6.1.55"/>
    </reaction>
</comment>
<dbReference type="EMBL" id="SRIO01000005">
    <property type="protein sequence ID" value="TFZ83003.1"/>
    <property type="molecule type" value="Genomic_DNA"/>
</dbReference>
<evidence type="ECO:0000256" key="1">
    <source>
        <dbReference type="ARBA" id="ARBA00001946"/>
    </source>
</evidence>
<evidence type="ECO:0000256" key="5">
    <source>
        <dbReference type="ARBA" id="ARBA00022723"/>
    </source>
</evidence>
<evidence type="ECO:0000313" key="19">
    <source>
        <dbReference type="EMBL" id="TFZ83003.1"/>
    </source>
</evidence>
<accession>A0A4Z0FB30</accession>
<dbReference type="NCBIfam" id="NF006530">
    <property type="entry name" value="PRK08999.1"/>
    <property type="match status" value="1"/>
</dbReference>
<dbReference type="PROSITE" id="PS51462">
    <property type="entry name" value="NUDIX"/>
    <property type="match status" value="1"/>
</dbReference>
<evidence type="ECO:0000256" key="10">
    <source>
        <dbReference type="ARBA" id="ARBA00035861"/>
    </source>
</evidence>
<proteinExistence type="inferred from homology"/>
<evidence type="ECO:0000256" key="17">
    <source>
        <dbReference type="RuleBase" id="RU003476"/>
    </source>
</evidence>
<keyword evidence="8" id="KW-0460">Magnesium</keyword>
<evidence type="ECO:0000256" key="15">
    <source>
        <dbReference type="ARBA" id="ARBA00041979"/>
    </source>
</evidence>
<dbReference type="GO" id="GO:0006260">
    <property type="term" value="P:DNA replication"/>
    <property type="evidence" value="ECO:0007669"/>
    <property type="project" value="UniProtKB-KW"/>
</dbReference>
<keyword evidence="9" id="KW-0234">DNA repair</keyword>
<dbReference type="PRINTS" id="PR00502">
    <property type="entry name" value="NUDIXFAMILY"/>
</dbReference>
<comment type="cofactor">
    <cofactor evidence="1">
        <name>Mg(2+)</name>
        <dbReference type="ChEBI" id="CHEBI:18420"/>
    </cofactor>
</comment>
<dbReference type="PANTHER" id="PTHR47707">
    <property type="entry name" value="8-OXO-DGTP DIPHOSPHATASE"/>
    <property type="match status" value="1"/>
</dbReference>
<dbReference type="Gene3D" id="3.90.79.10">
    <property type="entry name" value="Nucleoside Triphosphate Pyrophosphohydrolase"/>
    <property type="match status" value="1"/>
</dbReference>
<keyword evidence="7 17" id="KW-0378">Hydrolase</keyword>
<sequence>MKFSAVPVAVGVLTDAQGRFLVARRALGKPWGGYWEFPGGKREPGETRWQALVRELHEELGIEARQGVPLIRLMAEPGPASAVLLDVWQVASYEGKPVGREGQALSWVAAKELDALAMPPANRVIRRACHLPDRYLITPPDPMPLSALAAGLQQAVHRGIRLIQIRRPGAVPDELAALADLLRPMRESHGLIALLNGSPEQALAWGYDGVHLTGQRLASFPGKPAGLSWVAASCHNPGDLARATALEVDFAVLSPVRSTPGHANVPPLGWRTWARWVRDARLPVYALGGMQVADLNTVRRFGGQGIAAIRGLWSSYG</sequence>
<evidence type="ECO:0000256" key="7">
    <source>
        <dbReference type="ARBA" id="ARBA00022801"/>
    </source>
</evidence>
<evidence type="ECO:0000256" key="13">
    <source>
        <dbReference type="ARBA" id="ARBA00040794"/>
    </source>
</evidence>
<dbReference type="EC" id="3.6.1.55" evidence="12"/>
<dbReference type="SUPFAM" id="SSF51391">
    <property type="entry name" value="Thiamin phosphate synthase"/>
    <property type="match status" value="1"/>
</dbReference>
<evidence type="ECO:0000256" key="12">
    <source>
        <dbReference type="ARBA" id="ARBA00038905"/>
    </source>
</evidence>
<dbReference type="GO" id="GO:0009228">
    <property type="term" value="P:thiamine biosynthetic process"/>
    <property type="evidence" value="ECO:0007669"/>
    <property type="project" value="UniProtKB-KW"/>
</dbReference>
<dbReference type="CDD" id="cd00564">
    <property type="entry name" value="TMP_TenI"/>
    <property type="match status" value="1"/>
</dbReference>
<comment type="similarity">
    <text evidence="2 17">Belongs to the Nudix hydrolase family.</text>
</comment>
<evidence type="ECO:0000256" key="3">
    <source>
        <dbReference type="ARBA" id="ARBA00022457"/>
    </source>
</evidence>
<dbReference type="AlphaFoldDB" id="A0A4Z0FB30"/>
<evidence type="ECO:0000256" key="4">
    <source>
        <dbReference type="ARBA" id="ARBA00022705"/>
    </source>
</evidence>
<evidence type="ECO:0000256" key="8">
    <source>
        <dbReference type="ARBA" id="ARBA00022842"/>
    </source>
</evidence>
<dbReference type="InterPro" id="IPR020476">
    <property type="entry name" value="Nudix_hydrolase"/>
</dbReference>
<dbReference type="GO" id="GO:0035539">
    <property type="term" value="F:8-oxo-7,8-dihydrodeoxyguanosine triphosphate pyrophosphatase activity"/>
    <property type="evidence" value="ECO:0007669"/>
    <property type="project" value="UniProtKB-EC"/>
</dbReference>
<keyword evidence="20" id="KW-1185">Reference proteome</keyword>
<dbReference type="GO" id="GO:0046872">
    <property type="term" value="F:metal ion binding"/>
    <property type="evidence" value="ECO:0007669"/>
    <property type="project" value="UniProtKB-KW"/>
</dbReference>
<evidence type="ECO:0000256" key="2">
    <source>
        <dbReference type="ARBA" id="ARBA00005582"/>
    </source>
</evidence>
<keyword evidence="5" id="KW-0479">Metal-binding</keyword>
<keyword evidence="4" id="KW-0235">DNA replication</keyword>
<dbReference type="PROSITE" id="PS00893">
    <property type="entry name" value="NUDIX_BOX"/>
    <property type="match status" value="1"/>
</dbReference>
<keyword evidence="3" id="KW-0515">Mutator protein</keyword>
<evidence type="ECO:0000259" key="18">
    <source>
        <dbReference type="PROSITE" id="PS51462"/>
    </source>
</evidence>
<dbReference type="InterPro" id="IPR020084">
    <property type="entry name" value="NUDIX_hydrolase_CS"/>
</dbReference>
<dbReference type="OrthoDB" id="9810648at2"/>
<organism evidence="19 20">
    <name type="scientific">Candidatus Macondimonas diazotrophica</name>
    <dbReference type="NCBI Taxonomy" id="2305248"/>
    <lineage>
        <taxon>Bacteria</taxon>
        <taxon>Pseudomonadati</taxon>
        <taxon>Pseudomonadota</taxon>
        <taxon>Gammaproteobacteria</taxon>
        <taxon>Chromatiales</taxon>
        <taxon>Ectothiorhodospiraceae</taxon>
        <taxon>Candidatus Macondimonas</taxon>
    </lineage>
</organism>
<dbReference type="PANTHER" id="PTHR47707:SF1">
    <property type="entry name" value="NUDIX HYDROLASE FAMILY PROTEIN"/>
    <property type="match status" value="1"/>
</dbReference>
<dbReference type="Proteomes" id="UP000297890">
    <property type="component" value="Unassembled WGS sequence"/>
</dbReference>
<comment type="catalytic activity">
    <reaction evidence="11">
        <text>8-oxo-GTP + H2O = 8-oxo-GMP + diphosphate + H(+)</text>
        <dbReference type="Rhea" id="RHEA:67616"/>
        <dbReference type="ChEBI" id="CHEBI:15377"/>
        <dbReference type="ChEBI" id="CHEBI:15378"/>
        <dbReference type="ChEBI" id="CHEBI:33019"/>
        <dbReference type="ChEBI" id="CHEBI:143553"/>
        <dbReference type="ChEBI" id="CHEBI:145694"/>
    </reaction>
</comment>
<dbReference type="GO" id="GO:0044716">
    <property type="term" value="F:8-oxo-GDP phosphatase activity"/>
    <property type="evidence" value="ECO:0007669"/>
    <property type="project" value="TreeGrafter"/>
</dbReference>
<dbReference type="Gene3D" id="3.20.20.70">
    <property type="entry name" value="Aldolase class I"/>
    <property type="match status" value="1"/>
</dbReference>
<dbReference type="InterPro" id="IPR015797">
    <property type="entry name" value="NUDIX_hydrolase-like_dom_sf"/>
</dbReference>
<evidence type="ECO:0000256" key="6">
    <source>
        <dbReference type="ARBA" id="ARBA00022763"/>
    </source>
</evidence>
<reference evidence="19 20" key="1">
    <citation type="journal article" date="2019" name="ISME J.">
        <title>Candidatus Macondimonas diazotrophica, a novel gammaproteobacterial genus dominating crude-oil-contaminated coastal sediments.</title>
        <authorList>
            <person name="Karthikeyan S."/>
            <person name="Konstantinidis K."/>
        </authorList>
    </citation>
    <scope>NUCLEOTIDE SEQUENCE [LARGE SCALE GENOMIC DNA]</scope>
    <source>
        <strain evidence="19 20">KTK01</strain>
    </source>
</reference>
<dbReference type="Pfam" id="PF02581">
    <property type="entry name" value="TMP-TENI"/>
    <property type="match status" value="1"/>
</dbReference>
<evidence type="ECO:0000256" key="14">
    <source>
        <dbReference type="ARBA" id="ARBA00041592"/>
    </source>
</evidence>
<feature type="domain" description="Nudix hydrolase" evidence="18">
    <location>
        <begin position="3"/>
        <end position="131"/>
    </location>
</feature>
<dbReference type="Pfam" id="PF00293">
    <property type="entry name" value="NUDIX"/>
    <property type="match status" value="1"/>
</dbReference>
<dbReference type="InterPro" id="IPR036206">
    <property type="entry name" value="ThiamineP_synth_sf"/>
</dbReference>
<dbReference type="SUPFAM" id="SSF55811">
    <property type="entry name" value="Nudix"/>
    <property type="match status" value="1"/>
</dbReference>
<dbReference type="GO" id="GO:0008413">
    <property type="term" value="F:8-oxo-7,8-dihydroguanosine triphosphate pyrophosphatase activity"/>
    <property type="evidence" value="ECO:0007669"/>
    <property type="project" value="TreeGrafter"/>
</dbReference>
<evidence type="ECO:0000256" key="11">
    <source>
        <dbReference type="ARBA" id="ARBA00036904"/>
    </source>
</evidence>
<keyword evidence="6" id="KW-0227">DNA damage</keyword>
<dbReference type="InterPro" id="IPR013785">
    <property type="entry name" value="Aldolase_TIM"/>
</dbReference>
<dbReference type="InterPro" id="IPR000086">
    <property type="entry name" value="NUDIX_hydrolase_dom"/>
</dbReference>